<comment type="caution">
    <text evidence="2">The sequence shown here is derived from an EMBL/GenBank/DDBJ whole genome shotgun (WGS) entry which is preliminary data.</text>
</comment>
<dbReference type="CDD" id="cd00038">
    <property type="entry name" value="CAP_ED"/>
    <property type="match status" value="1"/>
</dbReference>
<accession>A0A9X2CPB2</accession>
<proteinExistence type="predicted"/>
<feature type="domain" description="Cyclic nucleotide-binding" evidence="1">
    <location>
        <begin position="11"/>
        <end position="115"/>
    </location>
</feature>
<reference evidence="2" key="1">
    <citation type="submission" date="2022-01" db="EMBL/GenBank/DDBJ databases">
        <title>Genome sequencing of Zunongwangia sp. M21534 genome.</title>
        <authorList>
            <person name="Chen Y."/>
            <person name="Dong C."/>
            <person name="Shao Z."/>
        </authorList>
    </citation>
    <scope>NUCLEOTIDE SEQUENCE</scope>
    <source>
        <strain evidence="2">MCCC M21534</strain>
    </source>
</reference>
<dbReference type="Pfam" id="PF00027">
    <property type="entry name" value="cNMP_binding"/>
    <property type="match status" value="1"/>
</dbReference>
<dbReference type="PROSITE" id="PS50042">
    <property type="entry name" value="CNMP_BINDING_3"/>
    <property type="match status" value="1"/>
</dbReference>
<gene>
    <name evidence="2" type="ORF">L1967_06160</name>
</gene>
<dbReference type="Proteomes" id="UP001139521">
    <property type="component" value="Unassembled WGS sequence"/>
</dbReference>
<evidence type="ECO:0000259" key="1">
    <source>
        <dbReference type="PROSITE" id="PS50042"/>
    </source>
</evidence>
<dbReference type="Gene3D" id="2.60.120.10">
    <property type="entry name" value="Jelly Rolls"/>
    <property type="match status" value="1"/>
</dbReference>
<dbReference type="AlphaFoldDB" id="A0A9X2CPB2"/>
<name>A0A9X2CPB2_9FLAO</name>
<dbReference type="SUPFAM" id="SSF51206">
    <property type="entry name" value="cAMP-binding domain-like"/>
    <property type="match status" value="1"/>
</dbReference>
<dbReference type="InterPro" id="IPR018490">
    <property type="entry name" value="cNMP-bd_dom_sf"/>
</dbReference>
<keyword evidence="3" id="KW-1185">Reference proteome</keyword>
<dbReference type="InterPro" id="IPR000595">
    <property type="entry name" value="cNMP-bd_dom"/>
</dbReference>
<dbReference type="InterPro" id="IPR014710">
    <property type="entry name" value="RmlC-like_jellyroll"/>
</dbReference>
<dbReference type="RefSeq" id="WP_249600853.1">
    <property type="nucleotide sequence ID" value="NZ_JAKHSK010000006.1"/>
</dbReference>
<evidence type="ECO:0000313" key="3">
    <source>
        <dbReference type="Proteomes" id="UP001139521"/>
    </source>
</evidence>
<sequence length="193" mass="22400">MYKTFFEGIYDYPTIRKEDYQRIINAHSQVKFSKNDFVLKAGKISKEYYLVEKGLFRSYVIDFKGNEITTGFFGANQILIEVASLFLSQASQENFQALTDGVLWKINIIDFNELFVSIQGFSEWGRSWMSNQLFISKQSSINMLTQSARHRYLQLIKTQPEIIKQVPLKYIASFLGITDTSLSRIRKEIATKS</sequence>
<evidence type="ECO:0000313" key="2">
    <source>
        <dbReference type="EMBL" id="MCL6217878.1"/>
    </source>
</evidence>
<organism evidence="2 3">
    <name type="scientific">Zunongwangia pacifica</name>
    <dbReference type="NCBI Taxonomy" id="2911062"/>
    <lineage>
        <taxon>Bacteria</taxon>
        <taxon>Pseudomonadati</taxon>
        <taxon>Bacteroidota</taxon>
        <taxon>Flavobacteriia</taxon>
        <taxon>Flavobacteriales</taxon>
        <taxon>Flavobacteriaceae</taxon>
        <taxon>Zunongwangia</taxon>
    </lineage>
</organism>
<protein>
    <submittedName>
        <fullName evidence="2">Crp/Fnr family transcriptional regulator</fullName>
    </submittedName>
</protein>
<dbReference type="EMBL" id="JAKHSK010000006">
    <property type="protein sequence ID" value="MCL6217878.1"/>
    <property type="molecule type" value="Genomic_DNA"/>
</dbReference>